<organism evidence="2 3">
    <name type="scientific">Mycena metata</name>
    <dbReference type="NCBI Taxonomy" id="1033252"/>
    <lineage>
        <taxon>Eukaryota</taxon>
        <taxon>Fungi</taxon>
        <taxon>Dikarya</taxon>
        <taxon>Basidiomycota</taxon>
        <taxon>Agaricomycotina</taxon>
        <taxon>Agaricomycetes</taxon>
        <taxon>Agaricomycetidae</taxon>
        <taxon>Agaricales</taxon>
        <taxon>Marasmiineae</taxon>
        <taxon>Mycenaceae</taxon>
        <taxon>Mycena</taxon>
    </lineage>
</organism>
<accession>A0AAD7MSV7</accession>
<gene>
    <name evidence="2" type="ORF">B0H16DRAFT_1585169</name>
</gene>
<keyword evidence="3" id="KW-1185">Reference proteome</keyword>
<feature type="region of interest" description="Disordered" evidence="1">
    <location>
        <begin position="202"/>
        <end position="287"/>
    </location>
</feature>
<reference evidence="2" key="1">
    <citation type="submission" date="2023-03" db="EMBL/GenBank/DDBJ databases">
        <title>Massive genome expansion in bonnet fungi (Mycena s.s.) driven by repeated elements and novel gene families across ecological guilds.</title>
        <authorList>
            <consortium name="Lawrence Berkeley National Laboratory"/>
            <person name="Harder C.B."/>
            <person name="Miyauchi S."/>
            <person name="Viragh M."/>
            <person name="Kuo A."/>
            <person name="Thoen E."/>
            <person name="Andreopoulos B."/>
            <person name="Lu D."/>
            <person name="Skrede I."/>
            <person name="Drula E."/>
            <person name="Henrissat B."/>
            <person name="Morin E."/>
            <person name="Kohler A."/>
            <person name="Barry K."/>
            <person name="LaButti K."/>
            <person name="Morin E."/>
            <person name="Salamov A."/>
            <person name="Lipzen A."/>
            <person name="Mereny Z."/>
            <person name="Hegedus B."/>
            <person name="Baldrian P."/>
            <person name="Stursova M."/>
            <person name="Weitz H."/>
            <person name="Taylor A."/>
            <person name="Grigoriev I.V."/>
            <person name="Nagy L.G."/>
            <person name="Martin F."/>
            <person name="Kauserud H."/>
        </authorList>
    </citation>
    <scope>NUCLEOTIDE SEQUENCE</scope>
    <source>
        <strain evidence="2">CBHHK182m</strain>
    </source>
</reference>
<protein>
    <submittedName>
        <fullName evidence="2">Uncharacterized protein</fullName>
    </submittedName>
</protein>
<evidence type="ECO:0000313" key="3">
    <source>
        <dbReference type="Proteomes" id="UP001215598"/>
    </source>
</evidence>
<dbReference type="AlphaFoldDB" id="A0AAD7MSV7"/>
<feature type="compositionally biased region" description="Low complexity" evidence="1">
    <location>
        <begin position="203"/>
        <end position="234"/>
    </location>
</feature>
<evidence type="ECO:0000313" key="2">
    <source>
        <dbReference type="EMBL" id="KAJ7730458.1"/>
    </source>
</evidence>
<name>A0AAD7MSV7_9AGAR</name>
<proteinExistence type="predicted"/>
<dbReference type="EMBL" id="JARKIB010000159">
    <property type="protein sequence ID" value="KAJ7730458.1"/>
    <property type="molecule type" value="Genomic_DNA"/>
</dbReference>
<sequence>MQVLFRPHPLVSPFDWIARDRSLPYGPFQPADDAVLDDVPHFECHPTLWRLWVEFHQKIRPFLTFPELNSLPVRVHLLHVGECLNRSFRLLVFQRRLIDHLGTTHVLTFPDRGDKWNFVTNYVSFEYANAHDEVMHERMMWACMVQELAAYHPKLAQRRKEARDRCSIADMFWEAGAQIKNGLSRDFYIDVPMLSFPPPDIPLPTLSPSTSSSTSSTTSSSMSNISPSTSSSSSPDDEPFLHKPGQETMPIYSKERESLAAPTSGYEPHLPTSGVVRRIARRQMDDT</sequence>
<evidence type="ECO:0000256" key="1">
    <source>
        <dbReference type="SAM" id="MobiDB-lite"/>
    </source>
</evidence>
<comment type="caution">
    <text evidence="2">The sequence shown here is derived from an EMBL/GenBank/DDBJ whole genome shotgun (WGS) entry which is preliminary data.</text>
</comment>
<dbReference type="Proteomes" id="UP001215598">
    <property type="component" value="Unassembled WGS sequence"/>
</dbReference>